<name>A0A0P9GTR1_PSESX</name>
<feature type="non-terminal residue" evidence="1">
    <location>
        <position position="234"/>
    </location>
</feature>
<organism evidence="1 2">
    <name type="scientific">Pseudomonas syringae pv. aceris</name>
    <dbReference type="NCBI Taxonomy" id="199198"/>
    <lineage>
        <taxon>Bacteria</taxon>
        <taxon>Pseudomonadati</taxon>
        <taxon>Pseudomonadota</taxon>
        <taxon>Gammaproteobacteria</taxon>
        <taxon>Pseudomonadales</taxon>
        <taxon>Pseudomonadaceae</taxon>
        <taxon>Pseudomonas</taxon>
        <taxon>Pseudomonas syringae</taxon>
    </lineage>
</organism>
<dbReference type="AlphaFoldDB" id="A0A0P9GTR1"/>
<proteinExistence type="predicted"/>
<reference evidence="1 2" key="1">
    <citation type="submission" date="2015-09" db="EMBL/GenBank/DDBJ databases">
        <title>Genome announcement of multiple Pseudomonas syringae strains.</title>
        <authorList>
            <person name="Thakur S."/>
            <person name="Wang P.W."/>
            <person name="Gong Y."/>
            <person name="Weir B.S."/>
            <person name="Guttman D.S."/>
        </authorList>
    </citation>
    <scope>NUCLEOTIDE SEQUENCE [LARGE SCALE GENOMIC DNA]</scope>
    <source>
        <strain evidence="1 2">ICMP2802</strain>
    </source>
</reference>
<dbReference type="Proteomes" id="UP000050297">
    <property type="component" value="Unassembled WGS sequence"/>
</dbReference>
<comment type="caution">
    <text evidence="1">The sequence shown here is derived from an EMBL/GenBank/DDBJ whole genome shotgun (WGS) entry which is preliminary data.</text>
</comment>
<dbReference type="EMBL" id="LJPM01000545">
    <property type="protein sequence ID" value="KPW10728.1"/>
    <property type="molecule type" value="Genomic_DNA"/>
</dbReference>
<sequence>MPEKAFVVGLAFDLGLFGDSPAQTIVLVATGAFHLRVSHGLGFDQAVFAVVGEGLPAHDADNFFDQVAPGVVFVFVVRPLFEAVVFDVVEAAGVEVEAVGRGVVAEFFAIDHAAGVTCQQLAVGFVFVLGFTTQFVEGAAQLAGRVVFVAAVNRVVSVFDVTLGLYERVLDLRELFSGQGGRVLPRFAAHAVVTEATGEFALGTIDLAMEIVAFHVADQLAIEVELMQMTAAVI</sequence>
<evidence type="ECO:0000313" key="1">
    <source>
        <dbReference type="EMBL" id="KPW10728.1"/>
    </source>
</evidence>
<accession>A0A0P9GTR1</accession>
<protein>
    <submittedName>
        <fullName evidence="1">Uncharacterized protein</fullName>
    </submittedName>
</protein>
<gene>
    <name evidence="1" type="ORF">ALO91_102664</name>
</gene>
<evidence type="ECO:0000313" key="2">
    <source>
        <dbReference type="Proteomes" id="UP000050297"/>
    </source>
</evidence>